<organism evidence="2 3">
    <name type="scientific">Bacteroides nordii</name>
    <dbReference type="NCBI Taxonomy" id="291645"/>
    <lineage>
        <taxon>Bacteria</taxon>
        <taxon>Pseudomonadati</taxon>
        <taxon>Bacteroidota</taxon>
        <taxon>Bacteroidia</taxon>
        <taxon>Bacteroidales</taxon>
        <taxon>Bacteroidaceae</taxon>
        <taxon>Bacteroides</taxon>
    </lineage>
</organism>
<dbReference type="CDD" id="cd00038">
    <property type="entry name" value="CAP_ED"/>
    <property type="match status" value="1"/>
</dbReference>
<evidence type="ECO:0000259" key="1">
    <source>
        <dbReference type="Pfam" id="PF00027"/>
    </source>
</evidence>
<accession>A0A413VS01</accession>
<proteinExistence type="predicted"/>
<dbReference type="Proteomes" id="UP000284379">
    <property type="component" value="Unassembled WGS sequence"/>
</dbReference>
<dbReference type="AlphaFoldDB" id="A0A413VS01"/>
<dbReference type="Gene3D" id="2.60.120.10">
    <property type="entry name" value="Jelly Rolls"/>
    <property type="match status" value="1"/>
</dbReference>
<feature type="domain" description="Cyclic nucleotide-binding" evidence="1">
    <location>
        <begin position="30"/>
        <end position="116"/>
    </location>
</feature>
<comment type="caution">
    <text evidence="2">The sequence shown here is derived from an EMBL/GenBank/DDBJ whole genome shotgun (WGS) entry which is preliminary data.</text>
</comment>
<dbReference type="Pfam" id="PF00027">
    <property type="entry name" value="cNMP_binding"/>
    <property type="match status" value="1"/>
</dbReference>
<protein>
    <submittedName>
        <fullName evidence="2">Crp/Fnr family transcriptional regulator</fullName>
    </submittedName>
</protein>
<dbReference type="InterPro" id="IPR018490">
    <property type="entry name" value="cNMP-bd_dom_sf"/>
</dbReference>
<sequence>MTNVINKINSLYPLSDDTLQILKENVTICHFPKKYKLIEANKFCKSAYFIEKGMTRSFWLVNGEEITTSFAYEGSIVFSMDELYYNKISEEFVETLEEVVAYKISLTDLLRLFQNNIELANWGRIIHQNEYRRLHRSHKDRLTLSAKERYEEFKQQFPQVCQRVKLGYIASYLGITLPTLSRLRAHK</sequence>
<dbReference type="EMBL" id="QSGO01000004">
    <property type="protein sequence ID" value="RHB36366.1"/>
    <property type="molecule type" value="Genomic_DNA"/>
</dbReference>
<gene>
    <name evidence="2" type="ORF">DW888_06925</name>
</gene>
<dbReference type="InterPro" id="IPR000595">
    <property type="entry name" value="cNMP-bd_dom"/>
</dbReference>
<name>A0A413VS01_9BACE</name>
<evidence type="ECO:0000313" key="2">
    <source>
        <dbReference type="EMBL" id="RHB36366.1"/>
    </source>
</evidence>
<dbReference type="RefSeq" id="WP_007483293.1">
    <property type="nucleotide sequence ID" value="NZ_BMBN01000036.1"/>
</dbReference>
<dbReference type="SUPFAM" id="SSF51206">
    <property type="entry name" value="cAMP-binding domain-like"/>
    <property type="match status" value="1"/>
</dbReference>
<evidence type="ECO:0000313" key="3">
    <source>
        <dbReference type="Proteomes" id="UP000284379"/>
    </source>
</evidence>
<reference evidence="2 3" key="1">
    <citation type="submission" date="2018-08" db="EMBL/GenBank/DDBJ databases">
        <title>A genome reference for cultivated species of the human gut microbiota.</title>
        <authorList>
            <person name="Zou Y."/>
            <person name="Xue W."/>
            <person name="Luo G."/>
        </authorList>
    </citation>
    <scope>NUCLEOTIDE SEQUENCE [LARGE SCALE GENOMIC DNA]</scope>
    <source>
        <strain evidence="2 3">AM40-30BH</strain>
    </source>
</reference>
<dbReference type="InterPro" id="IPR014710">
    <property type="entry name" value="RmlC-like_jellyroll"/>
</dbReference>